<reference evidence="2 3" key="1">
    <citation type="submission" date="2019-12" db="EMBL/GenBank/DDBJ databases">
        <title>A genome sequence resource for the geographically widespread anthracnose pathogen Colletotrichum asianum.</title>
        <authorList>
            <person name="Meng Y."/>
        </authorList>
    </citation>
    <scope>NUCLEOTIDE SEQUENCE [LARGE SCALE GENOMIC DNA]</scope>
    <source>
        <strain evidence="2 3">ICMP 18580</strain>
    </source>
</reference>
<evidence type="ECO:0000313" key="3">
    <source>
        <dbReference type="Proteomes" id="UP000434172"/>
    </source>
</evidence>
<proteinExistence type="predicted"/>
<comment type="caution">
    <text evidence="2">The sequence shown here is derived from an EMBL/GenBank/DDBJ whole genome shotgun (WGS) entry which is preliminary data.</text>
</comment>
<dbReference type="OrthoDB" id="4757095at2759"/>
<protein>
    <recommendedName>
        <fullName evidence="1">DUF7730 domain-containing protein</fullName>
    </recommendedName>
</protein>
<name>A0A8H3ZQS3_9PEZI</name>
<dbReference type="PANTHER" id="PTHR42085:SF1">
    <property type="entry name" value="F-BOX DOMAIN-CONTAINING PROTEIN"/>
    <property type="match status" value="1"/>
</dbReference>
<dbReference type="InterPro" id="IPR056632">
    <property type="entry name" value="DUF7730"/>
</dbReference>
<dbReference type="AlphaFoldDB" id="A0A8H3ZQS3"/>
<gene>
    <name evidence="2" type="ORF">GQ607_009977</name>
</gene>
<dbReference type="PROSITE" id="PS50007">
    <property type="entry name" value="PIPLC_X_DOMAIN"/>
    <property type="match status" value="1"/>
</dbReference>
<evidence type="ECO:0000259" key="1">
    <source>
        <dbReference type="Pfam" id="PF24864"/>
    </source>
</evidence>
<keyword evidence="3" id="KW-1185">Reference proteome</keyword>
<dbReference type="PANTHER" id="PTHR42085">
    <property type="entry name" value="F-BOX DOMAIN-CONTAINING PROTEIN"/>
    <property type="match status" value="1"/>
</dbReference>
<organism evidence="2 3">
    <name type="scientific">Colletotrichum asianum</name>
    <dbReference type="NCBI Taxonomy" id="702518"/>
    <lineage>
        <taxon>Eukaryota</taxon>
        <taxon>Fungi</taxon>
        <taxon>Dikarya</taxon>
        <taxon>Ascomycota</taxon>
        <taxon>Pezizomycotina</taxon>
        <taxon>Sordariomycetes</taxon>
        <taxon>Hypocreomycetidae</taxon>
        <taxon>Glomerellales</taxon>
        <taxon>Glomerellaceae</taxon>
        <taxon>Colletotrichum</taxon>
        <taxon>Colletotrichum gloeosporioides species complex</taxon>
    </lineage>
</organism>
<feature type="domain" description="DUF7730" evidence="1">
    <location>
        <begin position="196"/>
        <end position="411"/>
    </location>
</feature>
<dbReference type="EMBL" id="WOWK01000058">
    <property type="protein sequence ID" value="KAF0322736.1"/>
    <property type="molecule type" value="Genomic_DNA"/>
</dbReference>
<dbReference type="Pfam" id="PF24864">
    <property type="entry name" value="DUF7730"/>
    <property type="match status" value="1"/>
</dbReference>
<dbReference type="Proteomes" id="UP000434172">
    <property type="component" value="Unassembled WGS sequence"/>
</dbReference>
<dbReference type="InterPro" id="IPR038883">
    <property type="entry name" value="AN11006-like"/>
</dbReference>
<evidence type="ECO:0000313" key="2">
    <source>
        <dbReference type="EMBL" id="KAF0322736.1"/>
    </source>
</evidence>
<sequence length="459" mass="51544">MEWAKQTYNQQYERWVPWLEDIYLRWFTKDNKASYTTKDTLGKTKVTGVEQVDTLQDGVHNLAAGQVGQGGLLQPIGDLTSKEGINRAERQGKDDEGGYVPTAVPGSSAVNTAAGGIADGSKAVAGTATDGVKGAGSYVGGLFGGGKKQEQKEQPRLVAGSDSWFKLASPTVCDASFGDFWVDSKRDHDIQASEHDKIQSGLFGKLPREIREMVYQELWRDTGMGQHIIRTEAGYAHTRCLLHQPGDPEEKHEGEAREENEIWRDIAKGCRCVKVDTWTAFLPMMLTSKRMYHECAASIYKSITFTITDIALATDIIRARNLFGTRHRSPAHPFRRINLSFRRHIYEGRTFEQWIESWSKIIRLLDTPDLKSVHLWLDSDVFYERQWLSVTSNVLRRIPEALTHKAAVSLPPDGHRDRVVGAAWLSDLEQIPLAPSRGTTLAEEAEEEAKCFGVRRLRT</sequence>
<accession>A0A8H3ZQS3</accession>